<dbReference type="Gene3D" id="3.40.1620.10">
    <property type="entry name" value="YefM-like domain"/>
    <property type="match status" value="1"/>
</dbReference>
<dbReference type="PANTHER" id="PTHR33713">
    <property type="entry name" value="ANTITOXIN YAFN-RELATED"/>
    <property type="match status" value="1"/>
</dbReference>
<reference evidence="3 4" key="1">
    <citation type="journal article" date="2019" name="bioRxiv">
        <title>Bacteria contribute to plant secondary compound degradation in a generalist herbivore system.</title>
        <authorList>
            <person name="Francoeur C.B."/>
            <person name="Khadempour L."/>
            <person name="Moreira-Soto R.D."/>
            <person name="Gotting K."/>
            <person name="Book A.J."/>
            <person name="Pinto-Tomas A.A."/>
            <person name="Keefover-Ring K."/>
            <person name="Currie C.R."/>
        </authorList>
    </citation>
    <scope>NUCLEOTIDE SEQUENCE [LARGE SCALE GENOMIC DNA]</scope>
    <source>
        <strain evidence="3">Al-1710</strain>
    </source>
</reference>
<protein>
    <recommendedName>
        <fullName evidence="2">Antitoxin</fullName>
    </recommendedName>
</protein>
<evidence type="ECO:0000313" key="3">
    <source>
        <dbReference type="EMBL" id="NIG17354.1"/>
    </source>
</evidence>
<comment type="caution">
    <text evidence="3">The sequence shown here is derived from an EMBL/GenBank/DDBJ whole genome shotgun (WGS) entry which is preliminary data.</text>
</comment>
<gene>
    <name evidence="3" type="ORF">F3J37_01505</name>
</gene>
<sequence length="84" mass="9778">MQFINYSTARQNFTAIMDKVYDDSEPVFINRKNGKVVVIMSLAEFNSLNETFHIMKSPVMHSRLLKSIEEDKKDNLCVHELIDV</sequence>
<organism evidence="3 4">
    <name type="scientific">Candidatus Pantoea communis</name>
    <dbReference type="NCBI Taxonomy" id="2608354"/>
    <lineage>
        <taxon>Bacteria</taxon>
        <taxon>Pseudomonadati</taxon>
        <taxon>Pseudomonadota</taxon>
        <taxon>Gammaproteobacteria</taxon>
        <taxon>Enterobacterales</taxon>
        <taxon>Erwiniaceae</taxon>
        <taxon>Pantoea</taxon>
    </lineage>
</organism>
<dbReference type="InterPro" id="IPR036165">
    <property type="entry name" value="YefM-like_sf"/>
</dbReference>
<dbReference type="Pfam" id="PF02604">
    <property type="entry name" value="PhdYeFM_antitox"/>
    <property type="match status" value="1"/>
</dbReference>
<comment type="function">
    <text evidence="2">Antitoxin component of a type II toxin-antitoxin (TA) system.</text>
</comment>
<dbReference type="Proteomes" id="UP001515780">
    <property type="component" value="Unassembled WGS sequence"/>
</dbReference>
<evidence type="ECO:0000256" key="1">
    <source>
        <dbReference type="ARBA" id="ARBA00009981"/>
    </source>
</evidence>
<accession>A0ABX0RNP4</accession>
<dbReference type="InterPro" id="IPR051405">
    <property type="entry name" value="phD/YefM_antitoxin"/>
</dbReference>
<dbReference type="Gene3D" id="6.10.250.330">
    <property type="match status" value="1"/>
</dbReference>
<comment type="similarity">
    <text evidence="1 2">Belongs to the phD/YefM antitoxin family.</text>
</comment>
<proteinExistence type="inferred from homology"/>
<dbReference type="RefSeq" id="WP_166718811.1">
    <property type="nucleotide sequence ID" value="NZ_VWXC01000001.1"/>
</dbReference>
<evidence type="ECO:0000313" key="4">
    <source>
        <dbReference type="Proteomes" id="UP001515780"/>
    </source>
</evidence>
<dbReference type="PANTHER" id="PTHR33713:SF6">
    <property type="entry name" value="ANTITOXIN YEFM"/>
    <property type="match status" value="1"/>
</dbReference>
<name>A0ABX0RNP4_9GAMM</name>
<dbReference type="InterPro" id="IPR006442">
    <property type="entry name" value="Antitoxin_Phd/YefM"/>
</dbReference>
<dbReference type="SUPFAM" id="SSF143120">
    <property type="entry name" value="YefM-like"/>
    <property type="match status" value="1"/>
</dbReference>
<dbReference type="EMBL" id="VWXC01000001">
    <property type="protein sequence ID" value="NIG17354.1"/>
    <property type="molecule type" value="Genomic_DNA"/>
</dbReference>
<dbReference type="NCBIfam" id="TIGR01552">
    <property type="entry name" value="phd_fam"/>
    <property type="match status" value="1"/>
</dbReference>
<evidence type="ECO:0000256" key="2">
    <source>
        <dbReference type="RuleBase" id="RU362080"/>
    </source>
</evidence>
<keyword evidence="4" id="KW-1185">Reference proteome</keyword>